<evidence type="ECO:0000313" key="3">
    <source>
        <dbReference type="Proteomes" id="UP000582643"/>
    </source>
</evidence>
<dbReference type="Proteomes" id="UP000582643">
    <property type="component" value="Unassembled WGS sequence"/>
</dbReference>
<comment type="caution">
    <text evidence="2">The sequence shown here is derived from an EMBL/GenBank/DDBJ whole genome shotgun (WGS) entry which is preliminary data.</text>
</comment>
<organism evidence="2 3">
    <name type="scientific">Streptomyces nymphaeiformis</name>
    <dbReference type="NCBI Taxonomy" id="2663842"/>
    <lineage>
        <taxon>Bacteria</taxon>
        <taxon>Bacillati</taxon>
        <taxon>Actinomycetota</taxon>
        <taxon>Actinomycetes</taxon>
        <taxon>Kitasatosporales</taxon>
        <taxon>Streptomycetaceae</taxon>
        <taxon>Streptomyces</taxon>
    </lineage>
</organism>
<evidence type="ECO:0000313" key="2">
    <source>
        <dbReference type="EMBL" id="MBB4982837.1"/>
    </source>
</evidence>
<sequence>MRTRRRTTAILAGFFAAGLLIGAAAQLAKVSADASAARTVAVNGAEPVVA</sequence>
<dbReference type="AlphaFoldDB" id="A0A7W7U0M6"/>
<keyword evidence="3" id="KW-1185">Reference proteome</keyword>
<name>A0A7W7U0M6_9ACTN</name>
<protein>
    <submittedName>
        <fullName evidence="2">Uncharacterized protein</fullName>
    </submittedName>
</protein>
<keyword evidence="1" id="KW-0732">Signal</keyword>
<proteinExistence type="predicted"/>
<feature type="chain" id="PRO_5038634328" evidence="1">
    <location>
        <begin position="29"/>
        <end position="50"/>
    </location>
</feature>
<accession>A0A7W7U0M6</accession>
<evidence type="ECO:0000256" key="1">
    <source>
        <dbReference type="SAM" id="SignalP"/>
    </source>
</evidence>
<gene>
    <name evidence="2" type="ORF">GGE06_003769</name>
</gene>
<dbReference type="EMBL" id="JACHJY010000005">
    <property type="protein sequence ID" value="MBB4982837.1"/>
    <property type="molecule type" value="Genomic_DNA"/>
</dbReference>
<feature type="signal peptide" evidence="1">
    <location>
        <begin position="1"/>
        <end position="28"/>
    </location>
</feature>
<dbReference type="RefSeq" id="WP_184931295.1">
    <property type="nucleotide sequence ID" value="NZ_JACHJY010000005.1"/>
</dbReference>
<reference evidence="2 3" key="1">
    <citation type="submission" date="2020-08" db="EMBL/GenBank/DDBJ databases">
        <title>Genomic Encyclopedia of Type Strains, Phase III (KMG-III): the genomes of soil and plant-associated and newly described type strains.</title>
        <authorList>
            <person name="Whitman W."/>
        </authorList>
    </citation>
    <scope>NUCLEOTIDE SEQUENCE [LARGE SCALE GENOMIC DNA]</scope>
    <source>
        <strain evidence="2 3">SFB5A</strain>
    </source>
</reference>